<dbReference type="InterPro" id="IPR014729">
    <property type="entry name" value="Rossmann-like_a/b/a_fold"/>
</dbReference>
<comment type="similarity">
    <text evidence="2 10">Belongs to the class-I aminoacyl-tRNA synthetase family.</text>
</comment>
<evidence type="ECO:0000256" key="1">
    <source>
        <dbReference type="ARBA" id="ARBA00004496"/>
    </source>
</evidence>
<evidence type="ECO:0000256" key="6">
    <source>
        <dbReference type="ARBA" id="ARBA00022840"/>
    </source>
</evidence>
<keyword evidence="4 10" id="KW-0436">Ligase</keyword>
<keyword evidence="7 10" id="KW-0648">Protein biosynthesis</keyword>
<dbReference type="PROSITE" id="PS00178">
    <property type="entry name" value="AA_TRNA_LIGASE_I"/>
    <property type="match status" value="1"/>
</dbReference>
<evidence type="ECO:0000256" key="8">
    <source>
        <dbReference type="ARBA" id="ARBA00023146"/>
    </source>
</evidence>
<evidence type="ECO:0000256" key="10">
    <source>
        <dbReference type="HAMAP-Rule" id="MF_00177"/>
    </source>
</evidence>
<dbReference type="PANTHER" id="PTHR37940:SF1">
    <property type="entry name" value="LYSINE--TRNA LIGASE"/>
    <property type="match status" value="1"/>
</dbReference>
<gene>
    <name evidence="10" type="primary">lysS</name>
    <name evidence="11" type="ORF">SAMN05660686_02965</name>
</gene>
<dbReference type="GO" id="GO:0005737">
    <property type="term" value="C:cytoplasm"/>
    <property type="evidence" value="ECO:0007669"/>
    <property type="project" value="UniProtKB-SubCell"/>
</dbReference>
<dbReference type="Pfam" id="PF01921">
    <property type="entry name" value="tRNA-synt_1f"/>
    <property type="match status" value="1"/>
</dbReference>
<evidence type="ECO:0000256" key="2">
    <source>
        <dbReference type="ARBA" id="ARBA00005594"/>
    </source>
</evidence>
<name>A0A8G2F3U1_9PROT</name>
<keyword evidence="6 10" id="KW-0067">ATP-binding</keyword>
<dbReference type="SUPFAM" id="SSF48163">
    <property type="entry name" value="An anticodon-binding domain of class I aminoacyl-tRNA synthetases"/>
    <property type="match status" value="1"/>
</dbReference>
<evidence type="ECO:0000313" key="12">
    <source>
        <dbReference type="Proteomes" id="UP000198615"/>
    </source>
</evidence>
<keyword evidence="5 10" id="KW-0547">Nucleotide-binding</keyword>
<comment type="subcellular location">
    <subcellularLocation>
        <location evidence="1 10">Cytoplasm</location>
    </subcellularLocation>
</comment>
<comment type="catalytic activity">
    <reaction evidence="9 10">
        <text>tRNA(Lys) + L-lysine + ATP = L-lysyl-tRNA(Lys) + AMP + diphosphate</text>
        <dbReference type="Rhea" id="RHEA:20792"/>
        <dbReference type="Rhea" id="RHEA-COMP:9696"/>
        <dbReference type="Rhea" id="RHEA-COMP:9697"/>
        <dbReference type="ChEBI" id="CHEBI:30616"/>
        <dbReference type="ChEBI" id="CHEBI:32551"/>
        <dbReference type="ChEBI" id="CHEBI:33019"/>
        <dbReference type="ChEBI" id="CHEBI:78442"/>
        <dbReference type="ChEBI" id="CHEBI:78529"/>
        <dbReference type="ChEBI" id="CHEBI:456215"/>
        <dbReference type="EC" id="6.1.1.6"/>
    </reaction>
</comment>
<dbReference type="EMBL" id="FNBW01000008">
    <property type="protein sequence ID" value="SDF97608.1"/>
    <property type="molecule type" value="Genomic_DNA"/>
</dbReference>
<evidence type="ECO:0000256" key="5">
    <source>
        <dbReference type="ARBA" id="ARBA00022741"/>
    </source>
</evidence>
<keyword evidence="3 10" id="KW-0963">Cytoplasm</keyword>
<feature type="short sequence motif" description="'KMSKS' region" evidence="10">
    <location>
        <begin position="293"/>
        <end position="297"/>
    </location>
</feature>
<dbReference type="EC" id="6.1.1.6" evidence="10"/>
<organism evidence="11 12">
    <name type="scientific">Thalassobaculum litoreum DSM 18839</name>
    <dbReference type="NCBI Taxonomy" id="1123362"/>
    <lineage>
        <taxon>Bacteria</taxon>
        <taxon>Pseudomonadati</taxon>
        <taxon>Pseudomonadota</taxon>
        <taxon>Alphaproteobacteria</taxon>
        <taxon>Rhodospirillales</taxon>
        <taxon>Thalassobaculaceae</taxon>
        <taxon>Thalassobaculum</taxon>
    </lineage>
</organism>
<dbReference type="PANTHER" id="PTHR37940">
    <property type="entry name" value="LYSINE--TRNA LIGASE"/>
    <property type="match status" value="1"/>
</dbReference>
<dbReference type="HAMAP" id="MF_00177">
    <property type="entry name" value="Lys_tRNA_synth_class1"/>
    <property type="match status" value="1"/>
</dbReference>
<dbReference type="NCBIfam" id="TIGR00467">
    <property type="entry name" value="lysS_arch"/>
    <property type="match status" value="1"/>
</dbReference>
<accession>A0A8G2F3U1</accession>
<dbReference type="SUPFAM" id="SSF52374">
    <property type="entry name" value="Nucleotidylyl transferase"/>
    <property type="match status" value="1"/>
</dbReference>
<evidence type="ECO:0000256" key="3">
    <source>
        <dbReference type="ARBA" id="ARBA00022490"/>
    </source>
</evidence>
<evidence type="ECO:0000256" key="7">
    <source>
        <dbReference type="ARBA" id="ARBA00022917"/>
    </source>
</evidence>
<dbReference type="InterPro" id="IPR002904">
    <property type="entry name" value="Lys-tRNA-ligase"/>
</dbReference>
<comment type="caution">
    <text evidence="11">The sequence shown here is derived from an EMBL/GenBank/DDBJ whole genome shotgun (WGS) entry which is preliminary data.</text>
</comment>
<evidence type="ECO:0000256" key="9">
    <source>
        <dbReference type="ARBA" id="ARBA00048573"/>
    </source>
</evidence>
<dbReference type="Proteomes" id="UP000198615">
    <property type="component" value="Unassembled WGS sequence"/>
</dbReference>
<dbReference type="RefSeq" id="WP_093151383.1">
    <property type="nucleotide sequence ID" value="NZ_FNBW01000008.1"/>
</dbReference>
<dbReference type="GO" id="GO:0006430">
    <property type="term" value="P:lysyl-tRNA aminoacylation"/>
    <property type="evidence" value="ECO:0007669"/>
    <property type="project" value="UniProtKB-UniRule"/>
</dbReference>
<keyword evidence="8 10" id="KW-0030">Aminoacyl-tRNA synthetase</keyword>
<reference evidence="11 12" key="1">
    <citation type="submission" date="2016-10" db="EMBL/GenBank/DDBJ databases">
        <authorList>
            <person name="Varghese N."/>
            <person name="Submissions S."/>
        </authorList>
    </citation>
    <scope>NUCLEOTIDE SEQUENCE [LARGE SCALE GENOMIC DNA]</scope>
    <source>
        <strain evidence="11 12">DSM 18839</strain>
    </source>
</reference>
<evidence type="ECO:0000256" key="4">
    <source>
        <dbReference type="ARBA" id="ARBA00022598"/>
    </source>
</evidence>
<dbReference type="NCBIfam" id="NF001968">
    <property type="entry name" value="PRK00750.1-2"/>
    <property type="match status" value="1"/>
</dbReference>
<dbReference type="Gene3D" id="1.10.10.350">
    <property type="match status" value="1"/>
</dbReference>
<dbReference type="AlphaFoldDB" id="A0A8G2F3U1"/>
<dbReference type="GO" id="GO:0005524">
    <property type="term" value="F:ATP binding"/>
    <property type="evidence" value="ECO:0007669"/>
    <property type="project" value="UniProtKB-UniRule"/>
</dbReference>
<dbReference type="InterPro" id="IPR020751">
    <property type="entry name" value="aa-tRNA-synth_I_codon-bd_sub2"/>
</dbReference>
<dbReference type="GO" id="GO:0000049">
    <property type="term" value="F:tRNA binding"/>
    <property type="evidence" value="ECO:0007669"/>
    <property type="project" value="InterPro"/>
</dbReference>
<dbReference type="Gene3D" id="3.40.50.620">
    <property type="entry name" value="HUPs"/>
    <property type="match status" value="2"/>
</dbReference>
<dbReference type="InterPro" id="IPR008925">
    <property type="entry name" value="aa_tRNA-synth_I_cd-bd_sf"/>
</dbReference>
<keyword evidence="12" id="KW-1185">Reference proteome</keyword>
<feature type="short sequence motif" description="'HIGH' region" evidence="10">
    <location>
        <begin position="46"/>
        <end position="54"/>
    </location>
</feature>
<evidence type="ECO:0000313" key="11">
    <source>
        <dbReference type="EMBL" id="SDF97608.1"/>
    </source>
</evidence>
<dbReference type="InterPro" id="IPR001412">
    <property type="entry name" value="aa-tRNA-synth_I_CS"/>
</dbReference>
<dbReference type="GO" id="GO:0004824">
    <property type="term" value="F:lysine-tRNA ligase activity"/>
    <property type="evidence" value="ECO:0007669"/>
    <property type="project" value="UniProtKB-UniRule"/>
</dbReference>
<feature type="binding site" evidence="10">
    <location>
        <position position="296"/>
    </location>
    <ligand>
        <name>ATP</name>
        <dbReference type="ChEBI" id="CHEBI:30616"/>
    </ligand>
</feature>
<protein>
    <recommendedName>
        <fullName evidence="10">Lysine--tRNA ligase</fullName>
        <ecNumber evidence="10">6.1.1.6</ecNumber>
    </recommendedName>
    <alternativeName>
        <fullName evidence="10">Lysyl-tRNA synthetase</fullName>
        <shortName evidence="10">LysRS</shortName>
    </alternativeName>
</protein>
<proteinExistence type="inferred from homology"/>
<sequence>MSADPMRTLATNARAWPFEEARKLVERYKDAPPEKGYVLFETGYGPSGLPHIGTFGEVARTTMVRRAFQMMSDIPTKLVAFSDDMDGLRKVPTNIPNQEAMAPYLNMPLTRVPDPFGTHESFGHHNNARLRGFLDSFGFQYEFYSATECYTSGRFDEALLQVLRNYDAVTNVVLPTLGPERRATYSPFLPVCPRTGHVLQVPIVDKDVEAGTVSYDDPQTGERMSVPVTGGNCKLQWKCDWAMRWYALGVDYEMAGKDLIDSVKLSSQITKILGRPAPEGFNYELFLDADGQKISKSKGNGLSVEEWLTYGPPDSLALYMYQQPRRAKRLYFDVIPKTVDDYLTFLSKFPDEDTDKRIENPVWHIHNGQPPAPESSGLSFSLLLNLASVCHAEEKSVVWGYVSRYAPDASPEANPLLDTLVGYAVRYYQDFVRPAKQYRAPTEVERAALEDLKAVLDGMSADASAEDLQAEVYEVGKRHAFENLRDWFKALYETLLGQSQGPRFGSFIALYGVAETVALLDKALKGEDMAA</sequence>
<dbReference type="OrthoDB" id="9803151at2"/>